<evidence type="ECO:0000256" key="2">
    <source>
        <dbReference type="ARBA" id="ARBA00022692"/>
    </source>
</evidence>
<keyword evidence="2" id="KW-0812">Transmembrane</keyword>
<evidence type="ECO:0000313" key="7">
    <source>
        <dbReference type="EMBL" id="MCW8038751.1"/>
    </source>
</evidence>
<dbReference type="Gene3D" id="2.40.160.50">
    <property type="entry name" value="membrane protein fhac: a member of the omp85/tpsb transporter family"/>
    <property type="match status" value="1"/>
</dbReference>
<evidence type="ECO:0000313" key="8">
    <source>
        <dbReference type="Proteomes" id="UP001209682"/>
    </source>
</evidence>
<evidence type="ECO:0000256" key="1">
    <source>
        <dbReference type="ARBA" id="ARBA00022452"/>
    </source>
</evidence>
<dbReference type="InterPro" id="IPR005565">
    <property type="entry name" value="Hemolysn_activator_HlyB_C"/>
</dbReference>
<keyword evidence="3" id="KW-0998">Cell outer membrane</keyword>
<keyword evidence="1" id="KW-0472">Membrane</keyword>
<evidence type="ECO:0000256" key="3">
    <source>
        <dbReference type="ARBA" id="ARBA00023237"/>
    </source>
</evidence>
<evidence type="ECO:0000259" key="5">
    <source>
        <dbReference type="Pfam" id="PF03865"/>
    </source>
</evidence>
<dbReference type="Pfam" id="PF03865">
    <property type="entry name" value="ShlB"/>
    <property type="match status" value="1"/>
</dbReference>
<keyword evidence="8" id="KW-1185">Reference proteome</keyword>
<comment type="caution">
    <text evidence="7">The sequence shown here is derived from an EMBL/GenBank/DDBJ whole genome shotgun (WGS) entry which is preliminary data.</text>
</comment>
<feature type="chain" id="PRO_5047294284" evidence="4">
    <location>
        <begin position="29"/>
        <end position="562"/>
    </location>
</feature>
<gene>
    <name evidence="7" type="ORF">OKC24_06145</name>
</gene>
<dbReference type="PANTHER" id="PTHR34597">
    <property type="entry name" value="SLR1661 PROTEIN"/>
    <property type="match status" value="1"/>
</dbReference>
<feature type="domain" description="Haemolysin activator HlyB C-terminal" evidence="5">
    <location>
        <begin position="208"/>
        <end position="520"/>
    </location>
</feature>
<feature type="domain" description="Polypeptide-transport-associated ShlB-type" evidence="6">
    <location>
        <begin position="72"/>
        <end position="144"/>
    </location>
</feature>
<dbReference type="InterPro" id="IPR013686">
    <property type="entry name" value="Polypept-transport_assoc_ShlB"/>
</dbReference>
<dbReference type="EMBL" id="JAPEQW010000005">
    <property type="protein sequence ID" value="MCW8038751.1"/>
    <property type="molecule type" value="Genomic_DNA"/>
</dbReference>
<dbReference type="InterPro" id="IPR051544">
    <property type="entry name" value="TPS_OM_transporter"/>
</dbReference>
<dbReference type="PANTHER" id="PTHR34597:SF1">
    <property type="entry name" value="HEME_HEMOPEXIN TRANSPORTER PROTEIN HUXB"/>
    <property type="match status" value="1"/>
</dbReference>
<dbReference type="Proteomes" id="UP001209682">
    <property type="component" value="Unassembled WGS sequence"/>
</dbReference>
<dbReference type="Pfam" id="PF08479">
    <property type="entry name" value="POTRA_2"/>
    <property type="match status" value="1"/>
</dbReference>
<accession>A0ABT3NGT0</accession>
<evidence type="ECO:0000256" key="4">
    <source>
        <dbReference type="SAM" id="SignalP"/>
    </source>
</evidence>
<feature type="signal peptide" evidence="4">
    <location>
        <begin position="1"/>
        <end position="28"/>
    </location>
</feature>
<evidence type="ECO:0000259" key="6">
    <source>
        <dbReference type="Pfam" id="PF08479"/>
    </source>
</evidence>
<organism evidence="7 8">
    <name type="scientific">Acinetobacter entericus</name>
    <dbReference type="NCBI Taxonomy" id="2989714"/>
    <lineage>
        <taxon>Bacteria</taxon>
        <taxon>Pseudomonadati</taxon>
        <taxon>Pseudomonadota</taxon>
        <taxon>Gammaproteobacteria</taxon>
        <taxon>Moraxellales</taxon>
        <taxon>Moraxellaceae</taxon>
        <taxon>Acinetobacter</taxon>
    </lineage>
</organism>
<dbReference type="RefSeq" id="WP_252151935.1">
    <property type="nucleotide sequence ID" value="NZ_JAPEQW010000005.1"/>
</dbReference>
<protein>
    <submittedName>
        <fullName evidence="7">BamA/TamA family outer membrane protein</fullName>
    </submittedName>
</protein>
<sequence>MNREQMAANMPKTLLWCCLLLTGQLCFAENIPNAGQLLQEQKNLQLPETKNAALPAAPVAPVAIEGQQTVMVQKFVIQGNSIFSTATLHQLIASYEAKNLSFNELQQAANQISKYYADRGYSYSYAFLPAQNLNQGQVTIQVLEAVLNGVQIQNNTNTQPWLIQSIIEPLEPRQIFSDRQLEEIASRLDLLKGVKSSFAFTAGQAKNETVLKVDLEPIQKYQAYVGADNMGGKYTGKVRGTGGMRVNSLLGLGDQLSIDALSSGQHMNYGKIGYTAQVYGLGTQLGGSYSYLTYELGKDLKNLGYKGSAKEASLWVQQSVVQRLREQTVLRLAYTNRQLEDDVMVAESLNHRKMDSLQLGLTHMFLDEFLGIGMNQLAATATFGQLQIRNADIKAIDALTRKTDGDYLSVFVKGSRLQKITGSNQLYISAEGFYSPDNLDSAEAYYVGGPSFMRGYKSSVFSASQGIASSVEFRQGLWSDALNQLNGTLFFDMAKLKLNAQTWEGSTEKNTASLRSAGAGLTWDNRFAGSFQALAGFALGDTPVQLSQRDDHQFWLNWQKTF</sequence>
<keyword evidence="4" id="KW-0732">Signal</keyword>
<name>A0ABT3NGT0_9GAMM</name>
<dbReference type="Gene3D" id="3.10.20.310">
    <property type="entry name" value="membrane protein fhac"/>
    <property type="match status" value="1"/>
</dbReference>
<proteinExistence type="predicted"/>
<reference evidence="7 8" key="1">
    <citation type="submission" date="2022-11" db="EMBL/GenBank/DDBJ databases">
        <title>Acinetobacter entericus sp. nov., isolated from the gut of the plastic-eating larvae of the Coleoptera insect Zophobas atratus.</title>
        <authorList>
            <person name="Dong X."/>
            <person name="Yang Y."/>
        </authorList>
    </citation>
    <scope>NUCLEOTIDE SEQUENCE [LARGE SCALE GENOMIC DNA]</scope>
    <source>
        <strain evidence="7 8">BIT-DXN8</strain>
    </source>
</reference>
<keyword evidence="1" id="KW-1134">Transmembrane beta strand</keyword>